<proteinExistence type="predicted"/>
<accession>A0A8H4R1L1</accession>
<organism evidence="1 2">
    <name type="scientific">Agrocybe pediades</name>
    <dbReference type="NCBI Taxonomy" id="84607"/>
    <lineage>
        <taxon>Eukaryota</taxon>
        <taxon>Fungi</taxon>
        <taxon>Dikarya</taxon>
        <taxon>Basidiomycota</taxon>
        <taxon>Agaricomycotina</taxon>
        <taxon>Agaricomycetes</taxon>
        <taxon>Agaricomycetidae</taxon>
        <taxon>Agaricales</taxon>
        <taxon>Agaricineae</taxon>
        <taxon>Strophariaceae</taxon>
        <taxon>Agrocybe</taxon>
    </lineage>
</organism>
<dbReference type="AlphaFoldDB" id="A0A8H4R1L1"/>
<dbReference type="Proteomes" id="UP000521872">
    <property type="component" value="Unassembled WGS sequence"/>
</dbReference>
<evidence type="ECO:0000313" key="2">
    <source>
        <dbReference type="Proteomes" id="UP000521872"/>
    </source>
</evidence>
<reference evidence="1 2" key="1">
    <citation type="submission" date="2019-12" db="EMBL/GenBank/DDBJ databases">
        <authorList>
            <person name="Floudas D."/>
            <person name="Bentzer J."/>
            <person name="Ahren D."/>
            <person name="Johansson T."/>
            <person name="Persson P."/>
            <person name="Tunlid A."/>
        </authorList>
    </citation>
    <scope>NUCLEOTIDE SEQUENCE [LARGE SCALE GENOMIC DNA]</scope>
    <source>
        <strain evidence="1 2">CBS 102.39</strain>
    </source>
</reference>
<comment type="caution">
    <text evidence="1">The sequence shown here is derived from an EMBL/GenBank/DDBJ whole genome shotgun (WGS) entry which is preliminary data.</text>
</comment>
<protein>
    <submittedName>
        <fullName evidence="1">Uncharacterized protein</fullName>
    </submittedName>
</protein>
<dbReference type="EMBL" id="JAACJL010000015">
    <property type="protein sequence ID" value="KAF4620733.1"/>
    <property type="molecule type" value="Genomic_DNA"/>
</dbReference>
<name>A0A8H4R1L1_9AGAR</name>
<evidence type="ECO:0000313" key="1">
    <source>
        <dbReference type="EMBL" id="KAF4620733.1"/>
    </source>
</evidence>
<gene>
    <name evidence="1" type="ORF">D9613_001017</name>
</gene>
<keyword evidence="2" id="KW-1185">Reference proteome</keyword>
<sequence length="117" mass="12872">MSSSTQRRHVPLLRKVASLSKLMSTAANQTPFPRELQEKAVALRKKTVSPEIDDADAEEEENASYAMNVRLTSATRVPLQSAHAVVVHLSNKTAPFDATGAPVFITPTRPQLCDLWM</sequence>